<reference evidence="2 3" key="1">
    <citation type="submission" date="2018-09" db="EMBL/GenBank/DDBJ databases">
        <title>Genomic Encyclopedia of Type Strains, Phase III (KMG-III): the genomes of soil and plant-associated and newly described type strains.</title>
        <authorList>
            <person name="Whitman W."/>
        </authorList>
    </citation>
    <scope>NUCLEOTIDE SEQUENCE [LARGE SCALE GENOMIC DNA]</scope>
    <source>
        <strain evidence="2 3">CECT 7938</strain>
    </source>
</reference>
<feature type="transmembrane region" description="Helical" evidence="1">
    <location>
        <begin position="82"/>
        <end position="106"/>
    </location>
</feature>
<evidence type="ECO:0000313" key="3">
    <source>
        <dbReference type="Proteomes" id="UP000286246"/>
    </source>
</evidence>
<protein>
    <submittedName>
        <fullName evidence="2">Uncharacterized protein</fullName>
    </submittedName>
</protein>
<feature type="transmembrane region" description="Helical" evidence="1">
    <location>
        <begin position="7"/>
        <end position="27"/>
    </location>
</feature>
<dbReference type="AlphaFoldDB" id="A0A420BH76"/>
<proteinExistence type="predicted"/>
<keyword evidence="3" id="KW-1185">Reference proteome</keyword>
<accession>A0A420BH76</accession>
<feature type="transmembrane region" description="Helical" evidence="1">
    <location>
        <begin position="118"/>
        <end position="137"/>
    </location>
</feature>
<keyword evidence="1" id="KW-0812">Transmembrane</keyword>
<gene>
    <name evidence="2" type="ORF">DFQ12_0943</name>
</gene>
<keyword evidence="1" id="KW-1133">Transmembrane helix</keyword>
<name>A0A420BH76_SPHD1</name>
<evidence type="ECO:0000256" key="1">
    <source>
        <dbReference type="SAM" id="Phobius"/>
    </source>
</evidence>
<organism evidence="2 3">
    <name type="scientific">Sphingobacterium detergens</name>
    <dbReference type="NCBI Taxonomy" id="1145106"/>
    <lineage>
        <taxon>Bacteria</taxon>
        <taxon>Pseudomonadati</taxon>
        <taxon>Bacteroidota</taxon>
        <taxon>Sphingobacteriia</taxon>
        <taxon>Sphingobacteriales</taxon>
        <taxon>Sphingobacteriaceae</taxon>
        <taxon>Sphingobacterium</taxon>
    </lineage>
</organism>
<evidence type="ECO:0000313" key="2">
    <source>
        <dbReference type="EMBL" id="RKE56091.1"/>
    </source>
</evidence>
<dbReference type="Proteomes" id="UP000286246">
    <property type="component" value="Unassembled WGS sequence"/>
</dbReference>
<dbReference type="OrthoDB" id="710029at2"/>
<comment type="caution">
    <text evidence="2">The sequence shown here is derived from an EMBL/GenBank/DDBJ whole genome shotgun (WGS) entry which is preliminary data.</text>
</comment>
<feature type="transmembrane region" description="Helical" evidence="1">
    <location>
        <begin position="47"/>
        <end position="70"/>
    </location>
</feature>
<sequence>MKKIIFRFSLFNLLLCVILFILYRIVISGLEPAGTTLFDSFLSIMDLFLSLGFSMLYVVAICVSTLLFFLNQIEKIRSSYFLSLLTFSGIPFLCVVFLAVTVLADIYQYNVTLIPLKILLYFSIIYLLCTVVEFLMFRKKLRKVIDS</sequence>
<keyword evidence="1" id="KW-0472">Membrane</keyword>
<dbReference type="EMBL" id="RAPY01000001">
    <property type="protein sequence ID" value="RKE56091.1"/>
    <property type="molecule type" value="Genomic_DNA"/>
</dbReference>